<feature type="domain" description="Bacterial Ig-like" evidence="2">
    <location>
        <begin position="283"/>
        <end position="365"/>
    </location>
</feature>
<evidence type="ECO:0000259" key="2">
    <source>
        <dbReference type="Pfam" id="PF16640"/>
    </source>
</evidence>
<feature type="chain" id="PRO_5045039869" description="Bacterial Ig-like domain-containing protein" evidence="1">
    <location>
        <begin position="32"/>
        <end position="571"/>
    </location>
</feature>
<comment type="caution">
    <text evidence="3">The sequence shown here is derived from an EMBL/GenBank/DDBJ whole genome shotgun (WGS) entry which is preliminary data.</text>
</comment>
<dbReference type="EMBL" id="BAABFB010000050">
    <property type="protein sequence ID" value="GAA4482920.1"/>
    <property type="molecule type" value="Genomic_DNA"/>
</dbReference>
<reference evidence="4" key="1">
    <citation type="journal article" date="2019" name="Int. J. Syst. Evol. Microbiol.">
        <title>The Global Catalogue of Microorganisms (GCM) 10K type strain sequencing project: providing services to taxonomists for standard genome sequencing and annotation.</title>
        <authorList>
            <consortium name="The Broad Institute Genomics Platform"/>
            <consortium name="The Broad Institute Genome Sequencing Center for Infectious Disease"/>
            <person name="Wu L."/>
            <person name="Ma J."/>
        </authorList>
    </citation>
    <scope>NUCLEOTIDE SEQUENCE [LARGE SCALE GENOMIC DNA]</scope>
    <source>
        <strain evidence="4">JCM 32206</strain>
    </source>
</reference>
<protein>
    <recommendedName>
        <fullName evidence="2">Bacterial Ig-like domain-containing protein</fullName>
    </recommendedName>
</protein>
<sequence>MLRHPLRGSAAPIGAVALTAGLALIGTPASADTVNFQTSCQATPSTSLAGPQHKVVAASATVTAPATVTPGQTFTYRIQPGPGSYPDSESGGTTAGLSRLKFDFEIPANATLVEATVVPGTGANLGGVAANVLRVNNSGNVDAAGPFLRLSGNNQVIGNSPTSSGNSEGGITAPKLKKNLDGSANSGGNSVFQLPAVDVTVVAGSAATITPTLRVSGNAANYNADENYSTSLAKASAPLVGTVWAPTRCVPKNSSTGALNAGGGPLATITVAAPDQATTTTLSAPATATTGVGVELKATVAPAPTGGTVQFKDGDTNIGAPVPVTGDTATRTHTFATAGAHAITAVYSGGAGFTGSTSAAATVAVSGPAPVDVATATTLTVPATATAGSAVGLTATVAPAPVGGTVQFLDDNAPIGEPVDVVGGVATLAHTFTGTGHHNISATYSGAAGFLGSRTASATVEVSAPAPTDVATVTTVTALETATVGQKIDLSATVAPSSAAGTVQFVDGTTPIGAPVAVVNGTAILPHTFTAAGDHSITAVYSGAPGFVASTSAPFAVTATAAPKPAGPFGS</sequence>
<feature type="domain" description="Bacterial Ig-like" evidence="2">
    <location>
        <begin position="380"/>
        <end position="462"/>
    </location>
</feature>
<dbReference type="InterPro" id="IPR032109">
    <property type="entry name" value="Big_3_5"/>
</dbReference>
<evidence type="ECO:0000313" key="3">
    <source>
        <dbReference type="EMBL" id="GAA4482920.1"/>
    </source>
</evidence>
<gene>
    <name evidence="3" type="ORF">GCM10023094_33790</name>
</gene>
<evidence type="ECO:0000256" key="1">
    <source>
        <dbReference type="SAM" id="SignalP"/>
    </source>
</evidence>
<feature type="domain" description="Bacterial Ig-like" evidence="2">
    <location>
        <begin position="478"/>
        <end position="559"/>
    </location>
</feature>
<name>A0ABP8P709_9NOCA</name>
<dbReference type="InterPro" id="IPR013783">
    <property type="entry name" value="Ig-like_fold"/>
</dbReference>
<dbReference type="RefSeq" id="WP_345347343.1">
    <property type="nucleotide sequence ID" value="NZ_BAABFB010000050.1"/>
</dbReference>
<proteinExistence type="predicted"/>
<accession>A0ABP8P709</accession>
<feature type="signal peptide" evidence="1">
    <location>
        <begin position="1"/>
        <end position="31"/>
    </location>
</feature>
<dbReference type="Gene3D" id="2.60.40.10">
    <property type="entry name" value="Immunoglobulins"/>
    <property type="match status" value="3"/>
</dbReference>
<keyword evidence="1" id="KW-0732">Signal</keyword>
<keyword evidence="4" id="KW-1185">Reference proteome</keyword>
<organism evidence="3 4">
    <name type="scientific">Rhodococcus olei</name>
    <dbReference type="NCBI Taxonomy" id="2161675"/>
    <lineage>
        <taxon>Bacteria</taxon>
        <taxon>Bacillati</taxon>
        <taxon>Actinomycetota</taxon>
        <taxon>Actinomycetes</taxon>
        <taxon>Mycobacteriales</taxon>
        <taxon>Nocardiaceae</taxon>
        <taxon>Rhodococcus</taxon>
    </lineage>
</organism>
<dbReference type="Proteomes" id="UP001501183">
    <property type="component" value="Unassembled WGS sequence"/>
</dbReference>
<dbReference type="Pfam" id="PF16640">
    <property type="entry name" value="Big_3_5"/>
    <property type="match status" value="3"/>
</dbReference>
<evidence type="ECO:0000313" key="4">
    <source>
        <dbReference type="Proteomes" id="UP001501183"/>
    </source>
</evidence>